<protein>
    <submittedName>
        <fullName evidence="2">Uncharacterized protein</fullName>
    </submittedName>
</protein>
<dbReference type="Proteomes" id="UP000734854">
    <property type="component" value="Unassembled WGS sequence"/>
</dbReference>
<keyword evidence="3" id="KW-1185">Reference proteome</keyword>
<name>A0A8J5GP06_ZINOF</name>
<evidence type="ECO:0000256" key="1">
    <source>
        <dbReference type="SAM" id="MobiDB-lite"/>
    </source>
</evidence>
<comment type="caution">
    <text evidence="2">The sequence shown here is derived from an EMBL/GenBank/DDBJ whole genome shotgun (WGS) entry which is preliminary data.</text>
</comment>
<evidence type="ECO:0000313" key="2">
    <source>
        <dbReference type="EMBL" id="KAG6511055.1"/>
    </source>
</evidence>
<evidence type="ECO:0000313" key="3">
    <source>
        <dbReference type="Proteomes" id="UP000734854"/>
    </source>
</evidence>
<feature type="region of interest" description="Disordered" evidence="1">
    <location>
        <begin position="32"/>
        <end position="67"/>
    </location>
</feature>
<dbReference type="EMBL" id="JACMSC010000008">
    <property type="protein sequence ID" value="KAG6511055.1"/>
    <property type="molecule type" value="Genomic_DNA"/>
</dbReference>
<sequence>MMRLTSQNRYRDGEWNRFVSVAAEHVQSVNSTTDMLKKQTQLKNTTRYGGSSRRSLATLSNFKEPVK</sequence>
<proteinExistence type="predicted"/>
<gene>
    <name evidence="2" type="ORF">ZIOFF_029104</name>
</gene>
<accession>A0A8J5GP06</accession>
<organism evidence="2 3">
    <name type="scientific">Zingiber officinale</name>
    <name type="common">Ginger</name>
    <name type="synonym">Amomum zingiber</name>
    <dbReference type="NCBI Taxonomy" id="94328"/>
    <lineage>
        <taxon>Eukaryota</taxon>
        <taxon>Viridiplantae</taxon>
        <taxon>Streptophyta</taxon>
        <taxon>Embryophyta</taxon>
        <taxon>Tracheophyta</taxon>
        <taxon>Spermatophyta</taxon>
        <taxon>Magnoliopsida</taxon>
        <taxon>Liliopsida</taxon>
        <taxon>Zingiberales</taxon>
        <taxon>Zingiberaceae</taxon>
        <taxon>Zingiber</taxon>
    </lineage>
</organism>
<dbReference type="AlphaFoldDB" id="A0A8J5GP06"/>
<feature type="compositionally biased region" description="Polar residues" evidence="1">
    <location>
        <begin position="32"/>
        <end position="61"/>
    </location>
</feature>
<reference evidence="2 3" key="1">
    <citation type="submission" date="2020-08" db="EMBL/GenBank/DDBJ databases">
        <title>Plant Genome Project.</title>
        <authorList>
            <person name="Zhang R.-G."/>
        </authorList>
    </citation>
    <scope>NUCLEOTIDE SEQUENCE [LARGE SCALE GENOMIC DNA]</scope>
    <source>
        <tissue evidence="2">Rhizome</tissue>
    </source>
</reference>